<evidence type="ECO:0000313" key="2">
    <source>
        <dbReference type="EMBL" id="KAI4532218.1"/>
    </source>
</evidence>
<organism evidence="2 3">
    <name type="scientific">Ovis ammon polii</name>
    <dbReference type="NCBI Taxonomy" id="230172"/>
    <lineage>
        <taxon>Eukaryota</taxon>
        <taxon>Metazoa</taxon>
        <taxon>Chordata</taxon>
        <taxon>Craniata</taxon>
        <taxon>Vertebrata</taxon>
        <taxon>Euteleostomi</taxon>
        <taxon>Mammalia</taxon>
        <taxon>Eutheria</taxon>
        <taxon>Laurasiatheria</taxon>
        <taxon>Artiodactyla</taxon>
        <taxon>Ruminantia</taxon>
        <taxon>Pecora</taxon>
        <taxon>Bovidae</taxon>
        <taxon>Caprinae</taxon>
        <taxon>Ovis</taxon>
    </lineage>
</organism>
<name>A0AAD4TPZ0_OVIAM</name>
<dbReference type="EMBL" id="JAKZEL010000022">
    <property type="protein sequence ID" value="KAI4532218.1"/>
    <property type="molecule type" value="Genomic_DNA"/>
</dbReference>
<dbReference type="SUPFAM" id="SSF49830">
    <property type="entry name" value="ENV polyprotein, receptor-binding domain"/>
    <property type="match status" value="1"/>
</dbReference>
<dbReference type="AlphaFoldDB" id="A0AAD4TPZ0"/>
<feature type="chain" id="PRO_5041977074" description="Envelope protein" evidence="1">
    <location>
        <begin position="49"/>
        <end position="275"/>
    </location>
</feature>
<keyword evidence="1" id="KW-0732">Signal</keyword>
<proteinExistence type="predicted"/>
<dbReference type="InterPro" id="IPR008981">
    <property type="entry name" value="FMuLV_rcpt-bd"/>
</dbReference>
<dbReference type="Pfam" id="PF00429">
    <property type="entry name" value="TLV_coat"/>
    <property type="match status" value="1"/>
</dbReference>
<evidence type="ECO:0000256" key="1">
    <source>
        <dbReference type="SAM" id="SignalP"/>
    </source>
</evidence>
<reference evidence="2" key="1">
    <citation type="submission" date="2022-03" db="EMBL/GenBank/DDBJ databases">
        <title>Genomic analyses of argali, domestic sheep and their hybrids provide insights into chromosomal evolution, heterosis and genetic basis of agronomic traits.</title>
        <authorList>
            <person name="Li M."/>
        </authorList>
    </citation>
    <scope>NUCLEOTIDE SEQUENCE</scope>
    <source>
        <strain evidence="2">CAU-MHL-2022a</strain>
        <tissue evidence="2">Skin</tissue>
    </source>
</reference>
<dbReference type="Proteomes" id="UP001214576">
    <property type="component" value="Unassembled WGS sequence"/>
</dbReference>
<dbReference type="InterPro" id="IPR018154">
    <property type="entry name" value="TLV/ENV_coat_polyprotein"/>
</dbReference>
<dbReference type="Gene3D" id="3.90.310.10">
    <property type="entry name" value="ENV polyprotein, receptor-binding domain"/>
    <property type="match status" value="1"/>
</dbReference>
<sequence>MACIPVCLERRVPSPMECQAGQDKSQAQATRMIKILFMLLSIWPDAAANPRQPMNLTWMVLSTTTGEVINSTSAIYPKNTWWPDLEFDICLLAVGSWDIGDWEVRTPGKPECGAGINRCNTRPPTNSGPGCSHFIQQAALRDTTFYVCPVGRWDRDRVTVNNCGGADKFYCATWGCESTGTVDWEPPTRGDLITLSRVPGPTGLTGGHGRGSLVTGPCMRFLCNLVRLKFSTEGKKFPSWEAGQSWGLRLYQSGYDNGLLFTVRLKIEPIQTGPS</sequence>
<feature type="signal peptide" evidence="1">
    <location>
        <begin position="1"/>
        <end position="48"/>
    </location>
</feature>
<comment type="caution">
    <text evidence="2">The sequence shown here is derived from an EMBL/GenBank/DDBJ whole genome shotgun (WGS) entry which is preliminary data.</text>
</comment>
<evidence type="ECO:0008006" key="4">
    <source>
        <dbReference type="Google" id="ProtNLM"/>
    </source>
</evidence>
<gene>
    <name evidence="2" type="ORF">MG293_017483</name>
</gene>
<keyword evidence="3" id="KW-1185">Reference proteome</keyword>
<evidence type="ECO:0000313" key="3">
    <source>
        <dbReference type="Proteomes" id="UP001214576"/>
    </source>
</evidence>
<protein>
    <recommendedName>
        <fullName evidence="4">Envelope protein</fullName>
    </recommendedName>
</protein>
<accession>A0AAD4TPZ0</accession>